<feature type="transmembrane region" description="Helical" evidence="6">
    <location>
        <begin position="283"/>
        <end position="300"/>
    </location>
</feature>
<dbReference type="GeneTree" id="ENSGT00530000063506"/>
<reference evidence="9" key="5">
    <citation type="submission" date="2025-09" db="UniProtKB">
        <authorList>
            <consortium name="Ensembl"/>
        </authorList>
    </citation>
    <scope>IDENTIFICATION</scope>
</reference>
<evidence type="ECO:0000256" key="3">
    <source>
        <dbReference type="ARBA" id="ARBA00022989"/>
    </source>
</evidence>
<dbReference type="GO" id="GO:0005743">
    <property type="term" value="C:mitochondrial inner membrane"/>
    <property type="evidence" value="ECO:0007669"/>
    <property type="project" value="TreeGrafter"/>
</dbReference>
<dbReference type="GO" id="GO:0032979">
    <property type="term" value="P:protein insertion into mitochondrial inner membrane from matrix"/>
    <property type="evidence" value="ECO:0007669"/>
    <property type="project" value="TreeGrafter"/>
</dbReference>
<evidence type="ECO:0000256" key="1">
    <source>
        <dbReference type="ARBA" id="ARBA00004141"/>
    </source>
</evidence>
<name>A0A4W4GAG9_ELEEL</name>
<keyword evidence="10" id="KW-1185">Reference proteome</keyword>
<dbReference type="GO" id="GO:0033617">
    <property type="term" value="P:mitochondrial respiratory chain complex IV assembly"/>
    <property type="evidence" value="ECO:0007669"/>
    <property type="project" value="TreeGrafter"/>
</dbReference>
<dbReference type="PANTHER" id="PTHR12428">
    <property type="entry name" value="OXA1"/>
    <property type="match status" value="1"/>
</dbReference>
<gene>
    <name evidence="9" type="primary">COX18</name>
</gene>
<evidence type="ECO:0000256" key="6">
    <source>
        <dbReference type="SAM" id="Phobius"/>
    </source>
</evidence>
<reference evidence="10" key="2">
    <citation type="journal article" date="2017" name="Sci. Adv.">
        <title>A tail of two voltages: Proteomic comparison of the three electric organs of the electric eel.</title>
        <authorList>
            <person name="Traeger L.L."/>
            <person name="Sabat G."/>
            <person name="Barrett-Wilt G.A."/>
            <person name="Wells G.B."/>
            <person name="Sussman M.R."/>
        </authorList>
    </citation>
    <scope>NUCLEOTIDE SEQUENCE [LARGE SCALE GENOMIC DNA]</scope>
</reference>
<accession>A0A4W4GAG9</accession>
<reference evidence="9" key="4">
    <citation type="submission" date="2025-08" db="UniProtKB">
        <authorList>
            <consortium name="Ensembl"/>
        </authorList>
    </citation>
    <scope>IDENTIFICATION</scope>
</reference>
<keyword evidence="4 6" id="KW-0472">Membrane</keyword>
<protein>
    <recommendedName>
        <fullName evidence="8">Membrane insertase YidC/Oxa/ALB C-terminal domain-containing protein</fullName>
    </recommendedName>
</protein>
<feature type="signal peptide" evidence="7">
    <location>
        <begin position="1"/>
        <end position="18"/>
    </location>
</feature>
<dbReference type="GO" id="GO:0032977">
    <property type="term" value="F:membrane insertase activity"/>
    <property type="evidence" value="ECO:0007669"/>
    <property type="project" value="InterPro"/>
</dbReference>
<evidence type="ECO:0000256" key="7">
    <source>
        <dbReference type="SAM" id="SignalP"/>
    </source>
</evidence>
<keyword evidence="7" id="KW-0732">Signal</keyword>
<keyword evidence="2 5" id="KW-0812">Transmembrane</keyword>
<dbReference type="Pfam" id="PF02096">
    <property type="entry name" value="60KD_IMP"/>
    <property type="match status" value="1"/>
</dbReference>
<evidence type="ECO:0000256" key="2">
    <source>
        <dbReference type="ARBA" id="ARBA00022692"/>
    </source>
</evidence>
<feature type="transmembrane region" description="Helical" evidence="6">
    <location>
        <begin position="306"/>
        <end position="324"/>
    </location>
</feature>
<dbReference type="Ensembl" id="ENSEEET00000033924.2">
    <property type="protein sequence ID" value="ENSEEEP00000033530.2"/>
    <property type="gene ID" value="ENSEEEG00000015947.2"/>
</dbReference>
<comment type="subcellular location">
    <subcellularLocation>
        <location evidence="1 5">Membrane</location>
        <topology evidence="1 5">Multi-pass membrane protein</topology>
    </subcellularLocation>
</comment>
<dbReference type="PANTHER" id="PTHR12428:SF65">
    <property type="entry name" value="CYTOCHROME C OXIDASE ASSEMBLY PROTEIN COX18, MITOCHONDRIAL"/>
    <property type="match status" value="1"/>
</dbReference>
<comment type="similarity">
    <text evidence="5">Belongs to the OXA1/ALB3/YidC family.</text>
</comment>
<feature type="chain" id="PRO_5044340475" description="Membrane insertase YidC/Oxa/ALB C-terminal domain-containing protein" evidence="7">
    <location>
        <begin position="19"/>
        <end position="359"/>
    </location>
</feature>
<dbReference type="CDD" id="cd20069">
    <property type="entry name" value="5TM_Oxa1-like"/>
    <property type="match status" value="1"/>
</dbReference>
<dbReference type="STRING" id="8005.ENSEEEP00000033530"/>
<evidence type="ECO:0000256" key="5">
    <source>
        <dbReference type="RuleBase" id="RU003945"/>
    </source>
</evidence>
<reference evidence="10" key="1">
    <citation type="journal article" date="2014" name="Science">
        <title>Nonhuman genetics. Genomic basis for the convergent evolution of electric organs.</title>
        <authorList>
            <person name="Gallant J.R."/>
            <person name="Traeger L.L."/>
            <person name="Volkening J.D."/>
            <person name="Moffett H."/>
            <person name="Chen P.H."/>
            <person name="Novina C.D."/>
            <person name="Phillips G.N.Jr."/>
            <person name="Anand R."/>
            <person name="Wells G.B."/>
            <person name="Pinch M."/>
            <person name="Guth R."/>
            <person name="Unguez G.A."/>
            <person name="Albert J.S."/>
            <person name="Zakon H.H."/>
            <person name="Samanta M.P."/>
            <person name="Sussman M.R."/>
        </authorList>
    </citation>
    <scope>NUCLEOTIDE SEQUENCE [LARGE SCALE GENOMIC DNA]</scope>
</reference>
<keyword evidence="3 6" id="KW-1133">Transmembrane helix</keyword>
<evidence type="ECO:0000256" key="4">
    <source>
        <dbReference type="ARBA" id="ARBA00023136"/>
    </source>
</evidence>
<evidence type="ECO:0000313" key="10">
    <source>
        <dbReference type="Proteomes" id="UP000314983"/>
    </source>
</evidence>
<reference evidence="9" key="3">
    <citation type="submission" date="2020-05" db="EMBL/GenBank/DDBJ databases">
        <title>Electrophorus electricus (electric eel) genome, fEleEle1, primary haplotype.</title>
        <authorList>
            <person name="Myers G."/>
            <person name="Meyer A."/>
            <person name="Fedrigo O."/>
            <person name="Formenti G."/>
            <person name="Rhie A."/>
            <person name="Tracey A."/>
            <person name="Sims Y."/>
            <person name="Jarvis E.D."/>
        </authorList>
    </citation>
    <scope>NUCLEOTIDE SEQUENCE [LARGE SCALE GENOMIC DNA]</scope>
</reference>
<organism evidence="9 10">
    <name type="scientific">Electrophorus electricus</name>
    <name type="common">Electric eel</name>
    <name type="synonym">Gymnotus electricus</name>
    <dbReference type="NCBI Taxonomy" id="8005"/>
    <lineage>
        <taxon>Eukaryota</taxon>
        <taxon>Metazoa</taxon>
        <taxon>Chordata</taxon>
        <taxon>Craniata</taxon>
        <taxon>Vertebrata</taxon>
        <taxon>Euteleostomi</taxon>
        <taxon>Actinopterygii</taxon>
        <taxon>Neopterygii</taxon>
        <taxon>Teleostei</taxon>
        <taxon>Ostariophysi</taxon>
        <taxon>Gymnotiformes</taxon>
        <taxon>Gymnotoidei</taxon>
        <taxon>Gymnotidae</taxon>
        <taxon>Electrophorus</taxon>
    </lineage>
</organism>
<dbReference type="InterPro" id="IPR028055">
    <property type="entry name" value="YidC/Oxa/ALB_C"/>
</dbReference>
<feature type="domain" description="Membrane insertase YidC/Oxa/ALB C-terminal" evidence="8">
    <location>
        <begin position="111"/>
        <end position="324"/>
    </location>
</feature>
<dbReference type="InterPro" id="IPR001708">
    <property type="entry name" value="YidC/ALB3/OXA1/COX18"/>
</dbReference>
<dbReference type="AlphaFoldDB" id="A0A4W4GAG9"/>
<feature type="transmembrane region" description="Helical" evidence="6">
    <location>
        <begin position="253"/>
        <end position="271"/>
    </location>
</feature>
<dbReference type="Proteomes" id="UP000314983">
    <property type="component" value="Chromosome 1"/>
</dbReference>
<proteinExistence type="inferred from homology"/>
<evidence type="ECO:0000313" key="9">
    <source>
        <dbReference type="Ensembl" id="ENSEEEP00000033530.2"/>
    </source>
</evidence>
<sequence>MRLLTMTWLRLPCPLTSRCLLSHCHGNQAMGKPWSRGVSRRASTMTCRALPTCPLGSRLGSPLAMLPLKLQPCRALSSARPGWYESVADSAPVHLTEQLLVSAQQLTGLPWWASILCTTLALRTTITLPLAVYQTLIIAKVEALQKEIAEIAKQLSYEISVRAKEKHWSEKTCRYHFRKNLQRVVSELYIRDNCHPFKTSLLIWVQLPMWVGVSLALRNLSVGVEHIPGGLLEQLAAGGTLWFPDLTLPDSTWVIPVSLGLVNLLITEIFALRQLESSKFQKYMTNFIRAISVVMVPLAATVPSSMALYWLCSSCVGLGHNLLLRSPRFRALCRIPLTRSDSATPYRDIATALMTKYIK</sequence>
<evidence type="ECO:0000259" key="8">
    <source>
        <dbReference type="Pfam" id="PF02096"/>
    </source>
</evidence>
<dbReference type="OMA" id="WQRKRIV"/>